<evidence type="ECO:0000313" key="2">
    <source>
        <dbReference type="EMBL" id="WJZ86684.1"/>
    </source>
</evidence>
<gene>
    <name evidence="2" type="ORF">VitviT2T_006120</name>
</gene>
<dbReference type="PANTHER" id="PTHR47481:SF31">
    <property type="entry name" value="OS01G0873500 PROTEIN"/>
    <property type="match status" value="1"/>
</dbReference>
<evidence type="ECO:0008006" key="4">
    <source>
        <dbReference type="Google" id="ProtNLM"/>
    </source>
</evidence>
<protein>
    <recommendedName>
        <fullName evidence="4">Retrotransposon Copia-like N-terminal domain-containing protein</fullName>
    </recommendedName>
</protein>
<name>A0ABY9BUY0_VITVI</name>
<evidence type="ECO:0000313" key="3">
    <source>
        <dbReference type="Proteomes" id="UP001227230"/>
    </source>
</evidence>
<keyword evidence="3" id="KW-1185">Reference proteome</keyword>
<reference evidence="2 3" key="1">
    <citation type="journal article" date="2023" name="Hortic Res">
        <title>The complete reference genome for grapevine (Vitis vinifera L.) genetics and breeding.</title>
        <authorList>
            <person name="Shi X."/>
            <person name="Cao S."/>
            <person name="Wang X."/>
            <person name="Huang S."/>
            <person name="Wang Y."/>
            <person name="Liu Z."/>
            <person name="Liu W."/>
            <person name="Leng X."/>
            <person name="Peng Y."/>
            <person name="Wang N."/>
            <person name="Wang Y."/>
            <person name="Ma Z."/>
            <person name="Xu X."/>
            <person name="Zhang F."/>
            <person name="Xue H."/>
            <person name="Zhong H."/>
            <person name="Wang Y."/>
            <person name="Zhang K."/>
            <person name="Velt A."/>
            <person name="Avia K."/>
            <person name="Holtgrawe D."/>
            <person name="Grimplet J."/>
            <person name="Matus J.T."/>
            <person name="Ware D."/>
            <person name="Wu X."/>
            <person name="Wang H."/>
            <person name="Liu C."/>
            <person name="Fang Y."/>
            <person name="Rustenholz C."/>
            <person name="Cheng Z."/>
            <person name="Xiao H."/>
            <person name="Zhou Y."/>
        </authorList>
    </citation>
    <scope>NUCLEOTIDE SEQUENCE [LARGE SCALE GENOMIC DNA]</scope>
    <source>
        <strain evidence="3">cv. Pinot noir / PN40024</strain>
        <tissue evidence="2">Leaf</tissue>
    </source>
</reference>
<dbReference type="Proteomes" id="UP001227230">
    <property type="component" value="Chromosome 5"/>
</dbReference>
<dbReference type="Pfam" id="PF24068">
    <property type="entry name" value="TPD1_C"/>
    <property type="match status" value="1"/>
</dbReference>
<evidence type="ECO:0000256" key="1">
    <source>
        <dbReference type="ARBA" id="ARBA00022729"/>
    </source>
</evidence>
<sequence length="428" mass="46991">MANTDDTSIPVSILPPSTTIISVKLDGSHNYLAWKMQFLNLLRGHDLMGFIDGTEACPSKHIASGSLNPAYVVWQKKDVCLLGWILASLSEKLVSTIYGLETSKQVWTTLQTRFSSQSHSRISHLKRQLQTLTQGTKSCSEYLESAKTLADQLAAASKPVDDQDLISFLLGGLQSSYTPFVISFNFASRETDFTFEDFQVELLGYENLLDVNHSVHNTDGPHFAFDANKSKAPTYKDIVMSTCGKRPECRTTVSSEHSDAGVSYLSPAPEPAIAGGSTDGLKSRGVGLHLDSSSMSLHSVHGDDNQNSTAAVIKPAQVYSNYRKLLLHGTCTNRDISISQSRDSSSGIPQYIVQIVNTCVSGCAPSDIHLHCGWFASARIVNPRIFKRLFYDDCLVNGGKPLKTSQIIRFTYSNSFMYPLAFKSAKFC</sequence>
<proteinExistence type="predicted"/>
<dbReference type="InterPro" id="IPR040361">
    <property type="entry name" value="TPD1"/>
</dbReference>
<accession>A0ABY9BUY0</accession>
<organism evidence="2 3">
    <name type="scientific">Vitis vinifera</name>
    <name type="common">Grape</name>
    <dbReference type="NCBI Taxonomy" id="29760"/>
    <lineage>
        <taxon>Eukaryota</taxon>
        <taxon>Viridiplantae</taxon>
        <taxon>Streptophyta</taxon>
        <taxon>Embryophyta</taxon>
        <taxon>Tracheophyta</taxon>
        <taxon>Spermatophyta</taxon>
        <taxon>Magnoliopsida</taxon>
        <taxon>eudicotyledons</taxon>
        <taxon>Gunneridae</taxon>
        <taxon>Pentapetalae</taxon>
        <taxon>rosids</taxon>
        <taxon>Vitales</taxon>
        <taxon>Vitaceae</taxon>
        <taxon>Viteae</taxon>
        <taxon>Vitis</taxon>
    </lineage>
</organism>
<dbReference type="PANTHER" id="PTHR47481">
    <property type="match status" value="1"/>
</dbReference>
<dbReference type="Pfam" id="PF14223">
    <property type="entry name" value="Retrotran_gag_2"/>
    <property type="match status" value="1"/>
</dbReference>
<keyword evidence="1" id="KW-0732">Signal</keyword>
<dbReference type="EMBL" id="CP126652">
    <property type="protein sequence ID" value="WJZ86684.1"/>
    <property type="molecule type" value="Genomic_DNA"/>
</dbReference>